<dbReference type="AlphaFoldDB" id="A0A5K7X892"/>
<dbReference type="KEGG" id="lpav:PLANPX_2380"/>
<evidence type="ECO:0008006" key="4">
    <source>
        <dbReference type="Google" id="ProtNLM"/>
    </source>
</evidence>
<sequence length="184" mass="20370">MKIWMAILAAFAVCGSGSWAFAQEMPELPKPQKEHEWLAQLAGDWTASMECLMGPDQPPMKSEATQTSKLLGDRWLIAKSEGDMGGVKMTSVLTIGYDPAKKKYVGTFIASCGNELWTYEGTVSPDGKKLVLDTEGPNMLTPGETSKYQEVIEIKDKDHYVYTSAIEGEDGKLVQFMKADYTRK</sequence>
<gene>
    <name evidence="2" type="ORF">PLANPX_2380</name>
</gene>
<feature type="signal peptide" evidence="1">
    <location>
        <begin position="1"/>
        <end position="22"/>
    </location>
</feature>
<dbReference type="RefSeq" id="WP_172991970.1">
    <property type="nucleotide sequence ID" value="NZ_AP021861.1"/>
</dbReference>
<dbReference type="Proteomes" id="UP000326837">
    <property type="component" value="Chromosome"/>
</dbReference>
<feature type="chain" id="PRO_5024978743" description="DUF1579 domain-containing protein" evidence="1">
    <location>
        <begin position="23"/>
        <end position="184"/>
    </location>
</feature>
<organism evidence="2 3">
    <name type="scientific">Lacipirellula parvula</name>
    <dbReference type="NCBI Taxonomy" id="2650471"/>
    <lineage>
        <taxon>Bacteria</taxon>
        <taxon>Pseudomonadati</taxon>
        <taxon>Planctomycetota</taxon>
        <taxon>Planctomycetia</taxon>
        <taxon>Pirellulales</taxon>
        <taxon>Lacipirellulaceae</taxon>
        <taxon>Lacipirellula</taxon>
    </lineage>
</organism>
<accession>A0A5K7X892</accession>
<evidence type="ECO:0000313" key="2">
    <source>
        <dbReference type="EMBL" id="BBO32768.1"/>
    </source>
</evidence>
<keyword evidence="3" id="KW-1185">Reference proteome</keyword>
<dbReference type="Pfam" id="PF07617">
    <property type="entry name" value="DUF1579"/>
    <property type="match status" value="1"/>
</dbReference>
<proteinExistence type="predicted"/>
<reference evidence="3" key="1">
    <citation type="submission" date="2019-10" db="EMBL/GenBank/DDBJ databases">
        <title>Lacipirellula parvula gen. nov., sp. nov., representing a lineage of planctomycetes widespread in freshwater anoxic habitats, and description of the family Lacipirellulaceae.</title>
        <authorList>
            <person name="Dedysh S.N."/>
            <person name="Kulichevskaya I.S."/>
            <person name="Beletsky A.V."/>
            <person name="Rakitin A.L."/>
            <person name="Mardanov A.V."/>
            <person name="Ivanova A.A."/>
            <person name="Saltykova V.X."/>
            <person name="Rijpstra W.I.C."/>
            <person name="Sinninghe Damste J.S."/>
            <person name="Ravin N.V."/>
        </authorList>
    </citation>
    <scope>NUCLEOTIDE SEQUENCE [LARGE SCALE GENOMIC DNA]</scope>
    <source>
        <strain evidence="3">PX69</strain>
    </source>
</reference>
<dbReference type="InterPro" id="IPR011473">
    <property type="entry name" value="DUF1579"/>
</dbReference>
<dbReference type="EMBL" id="AP021861">
    <property type="protein sequence ID" value="BBO32768.1"/>
    <property type="molecule type" value="Genomic_DNA"/>
</dbReference>
<name>A0A5K7X892_9BACT</name>
<evidence type="ECO:0000256" key="1">
    <source>
        <dbReference type="SAM" id="SignalP"/>
    </source>
</evidence>
<keyword evidence="1" id="KW-0732">Signal</keyword>
<protein>
    <recommendedName>
        <fullName evidence="4">DUF1579 domain-containing protein</fullName>
    </recommendedName>
</protein>
<evidence type="ECO:0000313" key="3">
    <source>
        <dbReference type="Proteomes" id="UP000326837"/>
    </source>
</evidence>